<evidence type="ECO:0000256" key="1">
    <source>
        <dbReference type="ARBA" id="ARBA00004477"/>
    </source>
</evidence>
<keyword evidence="13" id="KW-1185">Reference proteome</keyword>
<evidence type="ECO:0000256" key="11">
    <source>
        <dbReference type="SAM" id="Phobius"/>
    </source>
</evidence>
<feature type="transmembrane region" description="Helical" evidence="11">
    <location>
        <begin position="391"/>
        <end position="408"/>
    </location>
</feature>
<keyword evidence="7" id="KW-0256">Endoplasmic reticulum</keyword>
<proteinExistence type="predicted"/>
<protein>
    <recommendedName>
        <fullName evidence="3">dolichyl-P-Man:Man5GlcNAc2-PP-dolichol alpha-1,3-mannosyltransferase</fullName>
        <ecNumber evidence="3">2.4.1.258</ecNumber>
    </recommendedName>
</protein>
<keyword evidence="5" id="KW-0808">Transferase</keyword>
<keyword evidence="4" id="KW-0328">Glycosyltransferase</keyword>
<organism evidence="12 13">
    <name type="scientific">Mesorhabditis spiculigera</name>
    <dbReference type="NCBI Taxonomy" id="96644"/>
    <lineage>
        <taxon>Eukaryota</taxon>
        <taxon>Metazoa</taxon>
        <taxon>Ecdysozoa</taxon>
        <taxon>Nematoda</taxon>
        <taxon>Chromadorea</taxon>
        <taxon>Rhabditida</taxon>
        <taxon>Rhabditina</taxon>
        <taxon>Rhabditomorpha</taxon>
        <taxon>Rhabditoidea</taxon>
        <taxon>Rhabditidae</taxon>
        <taxon>Mesorhabditinae</taxon>
        <taxon>Mesorhabditis</taxon>
    </lineage>
</organism>
<sequence length="422" mass="49144">MGLKDELLFFLFVPNRPGFLLTATALVILEIVVTYGIIQKIPYTEIDWSTYMQQVECYVKKNEMNYSRIEGDTGPIVYPGGHLIVYRIFYALTNKGQDIRVGQYIFMILYLINLISVFRLYSKTRLMPPFVLFLLTCTGYRIHSLFVLRLFNDTVAMTFLYLALNFFVSQKWLAGSLLFSAAFSIKMNIFLFAPALGCILLLNTGLAWTVLCGLAAGLLQLYVAFPFILYDPISYIRRSFDLGRVFMFKWTVNWRFLPEELFLDNRFHLALFLTMVLLWAVFGFHMWFRSMGGLRVSFLTLFRGIRSRTGPGDTLFALFTANLIGIACARSLHYQFYSWYYHQLPLLLFFNYPLPTSDDEKFPIPWKSIIAKTCVLLAVEVCWCTYPSTNISSLALHVIHFGILFYLVRTRESHKRKHYKLY</sequence>
<feature type="transmembrane region" description="Helical" evidence="11">
    <location>
        <begin position="104"/>
        <end position="122"/>
    </location>
</feature>
<feature type="transmembrane region" description="Helical" evidence="11">
    <location>
        <begin position="208"/>
        <end position="230"/>
    </location>
</feature>
<feature type="transmembrane region" description="Helical" evidence="11">
    <location>
        <begin position="176"/>
        <end position="202"/>
    </location>
</feature>
<comment type="subcellular location">
    <subcellularLocation>
        <location evidence="1">Endoplasmic reticulum membrane</location>
        <topology evidence="1">Multi-pass membrane protein</topology>
    </subcellularLocation>
</comment>
<dbReference type="AlphaFoldDB" id="A0AA36DE20"/>
<evidence type="ECO:0000256" key="2">
    <source>
        <dbReference type="ARBA" id="ARBA00004922"/>
    </source>
</evidence>
<evidence type="ECO:0000256" key="3">
    <source>
        <dbReference type="ARBA" id="ARBA00011964"/>
    </source>
</evidence>
<dbReference type="EMBL" id="CATQJA010002706">
    <property type="protein sequence ID" value="CAJ0585538.1"/>
    <property type="molecule type" value="Genomic_DNA"/>
</dbReference>
<name>A0AA36DE20_9BILA</name>
<accession>A0AA36DE20</accession>
<comment type="pathway">
    <text evidence="2">Protein modification; protein glycosylation.</text>
</comment>
<dbReference type="InterPro" id="IPR007873">
    <property type="entry name" value="Glycosyltransferase_ALG3"/>
</dbReference>
<comment type="caution">
    <text evidence="12">The sequence shown here is derived from an EMBL/GenBank/DDBJ whole genome shotgun (WGS) entry which is preliminary data.</text>
</comment>
<dbReference type="PANTHER" id="PTHR12646:SF0">
    <property type="entry name" value="DOL-P-MAN:MAN(5)GLCNAC(2)-PP-DOL ALPHA-1,3-MANNOSYLTRANSFERASE"/>
    <property type="match status" value="1"/>
</dbReference>
<dbReference type="GO" id="GO:0005789">
    <property type="term" value="C:endoplasmic reticulum membrane"/>
    <property type="evidence" value="ECO:0007669"/>
    <property type="project" value="UniProtKB-SubCell"/>
</dbReference>
<reference evidence="12" key="1">
    <citation type="submission" date="2023-06" db="EMBL/GenBank/DDBJ databases">
        <authorList>
            <person name="Delattre M."/>
        </authorList>
    </citation>
    <scope>NUCLEOTIDE SEQUENCE</scope>
    <source>
        <strain evidence="12">AF72</strain>
    </source>
</reference>
<evidence type="ECO:0000256" key="6">
    <source>
        <dbReference type="ARBA" id="ARBA00022692"/>
    </source>
</evidence>
<evidence type="ECO:0000256" key="10">
    <source>
        <dbReference type="ARBA" id="ARBA00049506"/>
    </source>
</evidence>
<keyword evidence="9 11" id="KW-0472">Membrane</keyword>
<dbReference type="GO" id="GO:0052925">
    <property type="term" value="F:dol-P-Man:Man(5)GlcNAc(2)-PP-Dol alpha-1,3-mannosyltransferase activity"/>
    <property type="evidence" value="ECO:0007669"/>
    <property type="project" value="UniProtKB-EC"/>
</dbReference>
<feature type="transmembrane region" description="Helical" evidence="11">
    <location>
        <begin position="269"/>
        <end position="288"/>
    </location>
</feature>
<dbReference type="Proteomes" id="UP001177023">
    <property type="component" value="Unassembled WGS sequence"/>
</dbReference>
<dbReference type="EC" id="2.4.1.258" evidence="3"/>
<evidence type="ECO:0000256" key="9">
    <source>
        <dbReference type="ARBA" id="ARBA00023136"/>
    </source>
</evidence>
<dbReference type="PANTHER" id="PTHR12646">
    <property type="entry name" value="NOT56 - RELATED"/>
    <property type="match status" value="1"/>
</dbReference>
<gene>
    <name evidence="12" type="ORF">MSPICULIGERA_LOCUS23554</name>
</gene>
<feature type="transmembrane region" description="Helical" evidence="11">
    <location>
        <begin position="142"/>
        <end position="164"/>
    </location>
</feature>
<evidence type="ECO:0000256" key="4">
    <source>
        <dbReference type="ARBA" id="ARBA00022676"/>
    </source>
</evidence>
<comment type="catalytic activity">
    <reaction evidence="10">
        <text>an alpha-D-Man-(1-&gt;2)-alpha-D-Man-(1-&gt;2)-alpha-D-Man-(1-&gt;3)-[alpha-D-Man-(1-&gt;6)]-beta-D-Man-(1-&gt;4)-beta-D-GlcNAc-(1-&gt;4)-alpha-D-GlcNAc-diphospho-di-trans,poly-cis-dolichol + a di-trans,poly-cis-dolichyl beta-D-mannosyl phosphate = an alpha-D-Man-(1-&gt;2)-alpha-D-Man-(1-&gt;2)-alpha-D-Man-(1-&gt;3)-[alpha-D-Man-(1-&gt;3)-alpha-D-Man-(1-&gt;6)]-beta-D-Man-(1-&gt;4)-beta-D-GlcNAc-(1-&gt;4)-alpha-D-GlcNAc-diphospho-di-trans,poly-cis-dolichol + a di-trans,poly-cis-dolichyl phosphate + H(+)</text>
        <dbReference type="Rhea" id="RHEA:29527"/>
        <dbReference type="Rhea" id="RHEA-COMP:19498"/>
        <dbReference type="Rhea" id="RHEA-COMP:19501"/>
        <dbReference type="Rhea" id="RHEA-COMP:19516"/>
        <dbReference type="Rhea" id="RHEA-COMP:19517"/>
        <dbReference type="ChEBI" id="CHEBI:15378"/>
        <dbReference type="ChEBI" id="CHEBI:57683"/>
        <dbReference type="ChEBI" id="CHEBI:58211"/>
        <dbReference type="ChEBI" id="CHEBI:132515"/>
        <dbReference type="ChEBI" id="CHEBI:132516"/>
        <dbReference type="EC" id="2.4.1.258"/>
    </reaction>
    <physiologicalReaction direction="left-to-right" evidence="10">
        <dbReference type="Rhea" id="RHEA:29528"/>
    </physiologicalReaction>
</comment>
<keyword evidence="8 11" id="KW-1133">Transmembrane helix</keyword>
<feature type="transmembrane region" description="Helical" evidence="11">
    <location>
        <begin position="315"/>
        <end position="337"/>
    </location>
</feature>
<evidence type="ECO:0000256" key="7">
    <source>
        <dbReference type="ARBA" id="ARBA00022824"/>
    </source>
</evidence>
<evidence type="ECO:0000256" key="8">
    <source>
        <dbReference type="ARBA" id="ARBA00022989"/>
    </source>
</evidence>
<dbReference type="Pfam" id="PF05208">
    <property type="entry name" value="ALG3"/>
    <property type="match status" value="1"/>
</dbReference>
<feature type="non-terminal residue" evidence="12">
    <location>
        <position position="422"/>
    </location>
</feature>
<keyword evidence="6 11" id="KW-0812">Transmembrane</keyword>
<evidence type="ECO:0000313" key="12">
    <source>
        <dbReference type="EMBL" id="CAJ0585538.1"/>
    </source>
</evidence>
<evidence type="ECO:0000313" key="13">
    <source>
        <dbReference type="Proteomes" id="UP001177023"/>
    </source>
</evidence>
<evidence type="ECO:0000256" key="5">
    <source>
        <dbReference type="ARBA" id="ARBA00022679"/>
    </source>
</evidence>